<dbReference type="GO" id="GO:0097192">
    <property type="term" value="P:extrinsic apoptotic signaling pathway in absence of ligand"/>
    <property type="evidence" value="ECO:0007669"/>
    <property type="project" value="TreeGrafter"/>
</dbReference>
<feature type="domain" description="Bcl-2 Bcl-2 homology region 1-3" evidence="9">
    <location>
        <begin position="75"/>
        <end position="174"/>
    </location>
</feature>
<dbReference type="PANTHER" id="PTHR11256:SF47">
    <property type="entry name" value="BCL-2-LIKE PROTEIN 10"/>
    <property type="match status" value="1"/>
</dbReference>
<evidence type="ECO:0000256" key="1">
    <source>
        <dbReference type="ARBA" id="ARBA00004308"/>
    </source>
</evidence>
<keyword evidence="3 8" id="KW-0812">Transmembrane</keyword>
<dbReference type="InterPro" id="IPR046371">
    <property type="entry name" value="Bcl-2_BH1-3"/>
</dbReference>
<dbReference type="InterPro" id="IPR002475">
    <property type="entry name" value="Bcl2-like"/>
</dbReference>
<dbReference type="Pfam" id="PF00452">
    <property type="entry name" value="Bcl-2"/>
    <property type="match status" value="1"/>
</dbReference>
<dbReference type="GO" id="GO:0042981">
    <property type="term" value="P:regulation of apoptotic process"/>
    <property type="evidence" value="ECO:0007669"/>
    <property type="project" value="InterPro"/>
</dbReference>
<dbReference type="EMBL" id="KB310466">
    <property type="protein sequence ID" value="ELT91516.1"/>
    <property type="molecule type" value="Genomic_DNA"/>
</dbReference>
<evidence type="ECO:0000259" key="9">
    <source>
        <dbReference type="SMART" id="SM00337"/>
    </source>
</evidence>
<evidence type="ECO:0000256" key="6">
    <source>
        <dbReference type="ARBA" id="ARBA00023136"/>
    </source>
</evidence>
<dbReference type="PANTHER" id="PTHR11256">
    <property type="entry name" value="BCL-2 RELATED"/>
    <property type="match status" value="1"/>
</dbReference>
<dbReference type="PRINTS" id="PR01862">
    <property type="entry name" value="BCL2FAMILY"/>
</dbReference>
<sequence length="220" mass="24826">MAPPSAADPLDRPQAMPQEACSDPQRQPQQQFVLTGDFLPSGFRVQSLQVAQDAIHYICQHESCAPPPNRTALIMRNLLDDTLKHRLDMMRNLVMTLDIEERNQLELLHNIATSMFDDQLVNWGRIVTFHAFCGYLARYCEERQIPDCGDLIADILSSTVINRLGLWIVANGGWNAFEQQFPPSCLWETKGVWKGIAIIALLIGAILAFYSSMRFMNSSS</sequence>
<comment type="similarity">
    <text evidence="2">Belongs to the Bcl-2 family.</text>
</comment>
<dbReference type="GO" id="GO:0008630">
    <property type="term" value="P:intrinsic apoptotic signaling pathway in response to DNA damage"/>
    <property type="evidence" value="ECO:0007669"/>
    <property type="project" value="TreeGrafter"/>
</dbReference>
<dbReference type="InterPro" id="IPR036834">
    <property type="entry name" value="Bcl-2-like_sf"/>
</dbReference>
<dbReference type="STRING" id="283909.R7TIZ4"/>
<dbReference type="CDD" id="cd06845">
    <property type="entry name" value="Bcl-2_like"/>
    <property type="match status" value="1"/>
</dbReference>
<evidence type="ECO:0000256" key="7">
    <source>
        <dbReference type="SAM" id="MobiDB-lite"/>
    </source>
</evidence>
<gene>
    <name evidence="10" type="ORF">CAPTEDRAFT_195345</name>
</gene>
<dbReference type="EnsemblMetazoa" id="CapteT195345">
    <property type="protein sequence ID" value="CapteP195345"/>
    <property type="gene ID" value="CapteG195345"/>
</dbReference>
<dbReference type="GO" id="GO:0051400">
    <property type="term" value="F:BH domain binding"/>
    <property type="evidence" value="ECO:0007669"/>
    <property type="project" value="TreeGrafter"/>
</dbReference>
<accession>R7TIZ4</accession>
<dbReference type="GO" id="GO:0012505">
    <property type="term" value="C:endomembrane system"/>
    <property type="evidence" value="ECO:0007669"/>
    <property type="project" value="UniProtKB-SubCell"/>
</dbReference>
<dbReference type="OMA" id="SKITAMF"/>
<evidence type="ECO:0000256" key="3">
    <source>
        <dbReference type="ARBA" id="ARBA00022692"/>
    </source>
</evidence>
<evidence type="ECO:0000256" key="2">
    <source>
        <dbReference type="ARBA" id="ARBA00009458"/>
    </source>
</evidence>
<name>R7TIZ4_CAPTE</name>
<reference evidence="10 12" key="2">
    <citation type="journal article" date="2013" name="Nature">
        <title>Insights into bilaterian evolution from three spiralian genomes.</title>
        <authorList>
            <person name="Simakov O."/>
            <person name="Marletaz F."/>
            <person name="Cho S.J."/>
            <person name="Edsinger-Gonzales E."/>
            <person name="Havlak P."/>
            <person name="Hellsten U."/>
            <person name="Kuo D.H."/>
            <person name="Larsson T."/>
            <person name="Lv J."/>
            <person name="Arendt D."/>
            <person name="Savage R."/>
            <person name="Osoegawa K."/>
            <person name="de Jong P."/>
            <person name="Grimwood J."/>
            <person name="Chapman J.A."/>
            <person name="Shapiro H."/>
            <person name="Aerts A."/>
            <person name="Otillar R.P."/>
            <person name="Terry A.Y."/>
            <person name="Boore J.L."/>
            <person name="Grigoriev I.V."/>
            <person name="Lindberg D.R."/>
            <person name="Seaver E.C."/>
            <person name="Weisblat D.A."/>
            <person name="Putnam N.H."/>
            <person name="Rokhsar D.S."/>
        </authorList>
    </citation>
    <scope>NUCLEOTIDE SEQUENCE</scope>
    <source>
        <strain evidence="10 12">I ESC-2004</strain>
    </source>
</reference>
<dbReference type="PROSITE" id="PS50062">
    <property type="entry name" value="BCL2_FAMILY"/>
    <property type="match status" value="1"/>
</dbReference>
<evidence type="ECO:0000256" key="5">
    <source>
        <dbReference type="ARBA" id="ARBA00022989"/>
    </source>
</evidence>
<evidence type="ECO:0000313" key="12">
    <source>
        <dbReference type="Proteomes" id="UP000014760"/>
    </source>
</evidence>
<dbReference type="AlphaFoldDB" id="R7TIZ4"/>
<reference evidence="12" key="1">
    <citation type="submission" date="2012-12" db="EMBL/GenBank/DDBJ databases">
        <authorList>
            <person name="Hellsten U."/>
            <person name="Grimwood J."/>
            <person name="Chapman J.A."/>
            <person name="Shapiro H."/>
            <person name="Aerts A."/>
            <person name="Otillar R.P."/>
            <person name="Terry A.Y."/>
            <person name="Boore J.L."/>
            <person name="Simakov O."/>
            <person name="Marletaz F."/>
            <person name="Cho S.-J."/>
            <person name="Edsinger-Gonzales E."/>
            <person name="Havlak P."/>
            <person name="Kuo D.-H."/>
            <person name="Larsson T."/>
            <person name="Lv J."/>
            <person name="Arendt D."/>
            <person name="Savage R."/>
            <person name="Osoegawa K."/>
            <person name="de Jong P."/>
            <person name="Lindberg D.R."/>
            <person name="Seaver E.C."/>
            <person name="Weisblat D.A."/>
            <person name="Putnam N.H."/>
            <person name="Grigoriev I.V."/>
            <person name="Rokhsar D.S."/>
        </authorList>
    </citation>
    <scope>NUCLEOTIDE SEQUENCE</scope>
    <source>
        <strain evidence="12">I ESC-2004</strain>
    </source>
</reference>
<dbReference type="InterPro" id="IPR026298">
    <property type="entry name" value="Bcl-2_fam"/>
</dbReference>
<feature type="transmembrane region" description="Helical" evidence="8">
    <location>
        <begin position="191"/>
        <end position="210"/>
    </location>
</feature>
<dbReference type="SUPFAM" id="SSF56854">
    <property type="entry name" value="Bcl-2 inhibitors of programmed cell death"/>
    <property type="match status" value="1"/>
</dbReference>
<dbReference type="Gene3D" id="1.10.437.10">
    <property type="entry name" value="Blc2-like"/>
    <property type="match status" value="1"/>
</dbReference>
<dbReference type="HOGENOM" id="CLU_1257138_0_0_1"/>
<evidence type="ECO:0000313" key="11">
    <source>
        <dbReference type="EnsemblMetazoa" id="CapteP195345"/>
    </source>
</evidence>
<dbReference type="Proteomes" id="UP000014760">
    <property type="component" value="Unassembled WGS sequence"/>
</dbReference>
<dbReference type="EMBL" id="AMQN01002931">
    <property type="status" value="NOT_ANNOTATED_CDS"/>
    <property type="molecule type" value="Genomic_DNA"/>
</dbReference>
<keyword evidence="4" id="KW-0053">Apoptosis</keyword>
<organism evidence="10">
    <name type="scientific">Capitella teleta</name>
    <name type="common">Polychaete worm</name>
    <dbReference type="NCBI Taxonomy" id="283909"/>
    <lineage>
        <taxon>Eukaryota</taxon>
        <taxon>Metazoa</taxon>
        <taxon>Spiralia</taxon>
        <taxon>Lophotrochozoa</taxon>
        <taxon>Annelida</taxon>
        <taxon>Polychaeta</taxon>
        <taxon>Sedentaria</taxon>
        <taxon>Scolecida</taxon>
        <taxon>Capitellidae</taxon>
        <taxon>Capitella</taxon>
    </lineage>
</organism>
<dbReference type="GO" id="GO:0001836">
    <property type="term" value="P:release of cytochrome c from mitochondria"/>
    <property type="evidence" value="ECO:0007669"/>
    <property type="project" value="TreeGrafter"/>
</dbReference>
<dbReference type="SMART" id="SM00337">
    <property type="entry name" value="BCL"/>
    <property type="match status" value="1"/>
</dbReference>
<proteinExistence type="inferred from homology"/>
<keyword evidence="6 8" id="KW-0472">Membrane</keyword>
<evidence type="ECO:0000313" key="10">
    <source>
        <dbReference type="EMBL" id="ELT91516.1"/>
    </source>
</evidence>
<keyword evidence="12" id="KW-1185">Reference proteome</keyword>
<evidence type="ECO:0000256" key="4">
    <source>
        <dbReference type="ARBA" id="ARBA00022703"/>
    </source>
</evidence>
<dbReference type="GO" id="GO:0005741">
    <property type="term" value="C:mitochondrial outer membrane"/>
    <property type="evidence" value="ECO:0007669"/>
    <property type="project" value="TreeGrafter"/>
</dbReference>
<evidence type="ECO:0000256" key="8">
    <source>
        <dbReference type="SAM" id="Phobius"/>
    </source>
</evidence>
<keyword evidence="5 8" id="KW-1133">Transmembrane helix</keyword>
<protein>
    <recommendedName>
        <fullName evidence="9">Bcl-2 Bcl-2 homology region 1-3 domain-containing protein</fullName>
    </recommendedName>
</protein>
<comment type="subcellular location">
    <subcellularLocation>
        <location evidence="1">Endomembrane system</location>
    </subcellularLocation>
</comment>
<feature type="region of interest" description="Disordered" evidence="7">
    <location>
        <begin position="1"/>
        <end position="26"/>
    </location>
</feature>
<reference evidence="11" key="3">
    <citation type="submission" date="2015-06" db="UniProtKB">
        <authorList>
            <consortium name="EnsemblMetazoa"/>
        </authorList>
    </citation>
    <scope>IDENTIFICATION</scope>
</reference>
<dbReference type="OrthoDB" id="6021377at2759"/>